<dbReference type="KEGG" id="nma:NMA0873"/>
<dbReference type="EnsemblBacteria" id="CAM08108">
    <property type="protein sequence ID" value="CAM08108"/>
    <property type="gene ID" value="NMA0873"/>
</dbReference>
<name>A0A0U1RI29_NEIMA</name>
<evidence type="ECO:0000256" key="1">
    <source>
        <dbReference type="SAM" id="SignalP"/>
    </source>
</evidence>
<feature type="chain" id="PRO_5006714224" evidence="1">
    <location>
        <begin position="24"/>
        <end position="195"/>
    </location>
</feature>
<reference evidence="3 4" key="1">
    <citation type="journal article" date="2000" name="Nature">
        <title>Complete DNA sequence of a serogroup A strain of Neisseria meningitidis Z2491.</title>
        <authorList>
            <person name="Parkhill J."/>
            <person name="Achtman M."/>
            <person name="James K.D."/>
            <person name="Bentley S.D."/>
            <person name="Churcher C."/>
            <person name="Klee S.R."/>
            <person name="Morelli G."/>
            <person name="Basham D."/>
            <person name="Brown D."/>
            <person name="Chillingworth T."/>
            <person name="Davies R.M."/>
            <person name="Davis P."/>
            <person name="Devlin K."/>
            <person name="Feltwell T."/>
            <person name="Hamlin N."/>
            <person name="Holroyd S."/>
            <person name="Jagels K."/>
            <person name="Leather S."/>
            <person name="Moule S."/>
            <person name="Mungall K."/>
            <person name="Quail M.A."/>
            <person name="Rajandream M.A."/>
            <person name="Rutherford K.M."/>
            <person name="Simmonds M."/>
            <person name="Skelton J."/>
            <person name="Whitehead S."/>
            <person name="Spratt B.G."/>
            <person name="Barrell B.G."/>
        </authorList>
    </citation>
    <scope>NUCLEOTIDE SEQUENCE [LARGE SCALE GENOMIC DNA]</scope>
    <source>
        <strain evidence="4">DSM 15465 / Z2491</strain>
    </source>
</reference>
<dbReference type="Pfam" id="PF09832">
    <property type="entry name" value="DUF2059"/>
    <property type="match status" value="1"/>
</dbReference>
<sequence>MNIKLKTLLLPFATLALCTNAFAAPPSDASLARWLDTQNFDRDIEKNMIEGFNAGFKPYADKALAEMPEAKKDQAAEAFNRYRENVLKDLITPEVKQAVRNTLLKNAREIYTQEEIDGMIAFYGSPVGQSVVAKNPRLIKKSMSEIAVSWTALSGKIAQHHLPEFTEELRRIICGGKNPDAGCKQAGQVGKRHQK</sequence>
<feature type="domain" description="DUF2059" evidence="2">
    <location>
        <begin position="109"/>
        <end position="148"/>
    </location>
</feature>
<organism evidence="3 4">
    <name type="scientific">Neisseria meningitidis serogroup A / serotype 4A (strain DSM 15465 / Z2491)</name>
    <dbReference type="NCBI Taxonomy" id="122587"/>
    <lineage>
        <taxon>Bacteria</taxon>
        <taxon>Pseudomonadati</taxon>
        <taxon>Pseudomonadota</taxon>
        <taxon>Betaproteobacteria</taxon>
        <taxon>Neisseriales</taxon>
        <taxon>Neisseriaceae</taxon>
        <taxon>Neisseria</taxon>
    </lineage>
</organism>
<gene>
    <name evidence="3" type="ordered locus">NMA0873</name>
</gene>
<dbReference type="Proteomes" id="UP000000626">
    <property type="component" value="Chromosome"/>
</dbReference>
<feature type="signal peptide" evidence="1">
    <location>
        <begin position="1"/>
        <end position="23"/>
    </location>
</feature>
<keyword evidence="1" id="KW-0732">Signal</keyword>
<dbReference type="EMBL" id="AL157959">
    <property type="protein sequence ID" value="CAM08108.1"/>
    <property type="molecule type" value="Genomic_DNA"/>
</dbReference>
<accession>A0A0U1RI29</accession>
<protein>
    <submittedName>
        <fullName evidence="3">Periplasmic protein</fullName>
    </submittedName>
</protein>
<evidence type="ECO:0000313" key="3">
    <source>
        <dbReference type="EMBL" id="CAM08108.1"/>
    </source>
</evidence>
<evidence type="ECO:0000259" key="2">
    <source>
        <dbReference type="Pfam" id="PF09832"/>
    </source>
</evidence>
<dbReference type="AlphaFoldDB" id="A0A0U1RI29"/>
<dbReference type="HOGENOM" id="CLU_123847_0_0_4"/>
<proteinExistence type="predicted"/>
<evidence type="ECO:0000313" key="4">
    <source>
        <dbReference type="Proteomes" id="UP000000626"/>
    </source>
</evidence>
<dbReference type="InterPro" id="IPR018637">
    <property type="entry name" value="DUF2059"/>
</dbReference>